<reference evidence="2 3" key="1">
    <citation type="submission" date="2012-02" db="EMBL/GenBank/DDBJ databases">
        <title>Improved High-Quality Draft genome of Joostella marina DSM 19592.</title>
        <authorList>
            <consortium name="US DOE Joint Genome Institute (JGI-PGF)"/>
            <person name="Lucas S."/>
            <person name="Copeland A."/>
            <person name="Lapidus A."/>
            <person name="Bruce D."/>
            <person name="Goodwin L."/>
            <person name="Pitluck S."/>
            <person name="Peters L."/>
            <person name="Chertkov O."/>
            <person name="Ovchinnikova G."/>
            <person name="Kyrpides N."/>
            <person name="Mavromatis K."/>
            <person name="Detter J.C."/>
            <person name="Han C."/>
            <person name="Land M."/>
            <person name="Hauser L."/>
            <person name="Markowitz V."/>
            <person name="Cheng J.-F."/>
            <person name="Hugenholtz P."/>
            <person name="Woyke T."/>
            <person name="Wu D."/>
            <person name="Tindall B."/>
            <person name="Brambilla E."/>
            <person name="Klenk H.-P."/>
            <person name="Eisen J.A."/>
        </authorList>
    </citation>
    <scope>NUCLEOTIDE SEQUENCE [LARGE SCALE GENOMIC DNA]</scope>
    <source>
        <strain evidence="2 3">DSM 19592</strain>
    </source>
</reference>
<dbReference type="PANTHER" id="PTHR45431">
    <property type="entry name" value="RHODANESE-LIKE DOMAIN-CONTAINING PROTEIN 15, CHLOROPLASTIC"/>
    <property type="match status" value="1"/>
</dbReference>
<sequence>MSSLFGAKAQQNNSIKILAASKFNEAISNDNIQLVDVRTAQEYKEGAIKGALNIDFFQQEKFSEEFNKLDKKEPIYLYCRSGNRSQQAAAKLQEMGFTKIYDLRGGYMGWPFKK</sequence>
<dbReference type="InterPro" id="IPR001763">
    <property type="entry name" value="Rhodanese-like_dom"/>
</dbReference>
<dbReference type="PROSITE" id="PS50206">
    <property type="entry name" value="RHODANESE_3"/>
    <property type="match status" value="1"/>
</dbReference>
<dbReference type="CDD" id="cd00158">
    <property type="entry name" value="RHOD"/>
    <property type="match status" value="1"/>
</dbReference>
<accession>I3C1Y0</accession>
<dbReference type="HOGENOM" id="CLU_089574_13_2_10"/>
<gene>
    <name evidence="2" type="ORF">JoomaDRAFT_0582</name>
</gene>
<keyword evidence="2" id="KW-0808">Transferase</keyword>
<feature type="domain" description="Rhodanese" evidence="1">
    <location>
        <begin position="28"/>
        <end position="113"/>
    </location>
</feature>
<dbReference type="Proteomes" id="UP000004690">
    <property type="component" value="Unassembled WGS sequence"/>
</dbReference>
<proteinExistence type="predicted"/>
<dbReference type="AlphaFoldDB" id="I3C1Y0"/>
<evidence type="ECO:0000259" key="1">
    <source>
        <dbReference type="PROSITE" id="PS50206"/>
    </source>
</evidence>
<dbReference type="InterPro" id="IPR036873">
    <property type="entry name" value="Rhodanese-like_dom_sf"/>
</dbReference>
<protein>
    <submittedName>
        <fullName evidence="2">Rhodanese-related sulfurtransferase</fullName>
    </submittedName>
</protein>
<name>I3C1Y0_9FLAO</name>
<organism evidence="2 3">
    <name type="scientific">Galbibacter orientalis DSM 19592</name>
    <dbReference type="NCBI Taxonomy" id="926559"/>
    <lineage>
        <taxon>Bacteria</taxon>
        <taxon>Pseudomonadati</taxon>
        <taxon>Bacteroidota</taxon>
        <taxon>Flavobacteriia</taxon>
        <taxon>Flavobacteriales</taxon>
        <taxon>Flavobacteriaceae</taxon>
        <taxon>Galbibacter</taxon>
    </lineage>
</organism>
<evidence type="ECO:0000313" key="3">
    <source>
        <dbReference type="Proteomes" id="UP000004690"/>
    </source>
</evidence>
<dbReference type="OrthoDB" id="9808735at2"/>
<dbReference type="EMBL" id="JH651379">
    <property type="protein sequence ID" value="EIJ37623.1"/>
    <property type="molecule type" value="Genomic_DNA"/>
</dbReference>
<dbReference type="Pfam" id="PF00581">
    <property type="entry name" value="Rhodanese"/>
    <property type="match status" value="1"/>
</dbReference>
<dbReference type="InterPro" id="IPR052367">
    <property type="entry name" value="Thiosulfate_ST/Rhodanese-like"/>
</dbReference>
<dbReference type="SUPFAM" id="SSF52821">
    <property type="entry name" value="Rhodanese/Cell cycle control phosphatase"/>
    <property type="match status" value="1"/>
</dbReference>
<dbReference type="SMART" id="SM00450">
    <property type="entry name" value="RHOD"/>
    <property type="match status" value="1"/>
</dbReference>
<evidence type="ECO:0000313" key="2">
    <source>
        <dbReference type="EMBL" id="EIJ37623.1"/>
    </source>
</evidence>
<dbReference type="eggNOG" id="COG0607">
    <property type="taxonomic scope" value="Bacteria"/>
</dbReference>
<dbReference type="STRING" id="926559.JoomaDRAFT_0582"/>
<keyword evidence="3" id="KW-1185">Reference proteome</keyword>
<dbReference type="Gene3D" id="3.40.250.10">
    <property type="entry name" value="Rhodanese-like domain"/>
    <property type="match status" value="1"/>
</dbReference>
<dbReference type="RefSeq" id="WP_008610628.1">
    <property type="nucleotide sequence ID" value="NZ_JH651379.1"/>
</dbReference>
<dbReference type="PANTHER" id="PTHR45431:SF3">
    <property type="entry name" value="RHODANESE-LIKE DOMAIN-CONTAINING PROTEIN 15, CHLOROPLASTIC"/>
    <property type="match status" value="1"/>
</dbReference>
<dbReference type="GO" id="GO:0016740">
    <property type="term" value="F:transferase activity"/>
    <property type="evidence" value="ECO:0007669"/>
    <property type="project" value="UniProtKB-KW"/>
</dbReference>